<sequence>MDIETIKRSRTAEQFHTPKKSRSHYEPYNNLGEFFAGASAWLKESHRPFTAPFFLYYSWCSSFRLKLRPSKSSLLQVELRTRKVRGSRDGWNKRKAKLPNEDSAKMVPGNPNPGYVYLIAAFEAAQVDPAFVKIGLALNPFIRLRNLKAGSPYPLEVFHQWKVTDMWKAEKEAHKAMEQWNRARRYHNRFKKWRTEWFDIPPGGLETVKGIVTDAMSVYLLKNRHKD</sequence>
<dbReference type="Pfam" id="PF10544">
    <property type="entry name" value="T5orf172"/>
    <property type="match status" value="1"/>
</dbReference>
<name>A0AAD9PY72_ACRCE</name>
<organism evidence="3 4">
    <name type="scientific">Acropora cervicornis</name>
    <name type="common">Staghorn coral</name>
    <dbReference type="NCBI Taxonomy" id="6130"/>
    <lineage>
        <taxon>Eukaryota</taxon>
        <taxon>Metazoa</taxon>
        <taxon>Cnidaria</taxon>
        <taxon>Anthozoa</taxon>
        <taxon>Hexacorallia</taxon>
        <taxon>Scleractinia</taxon>
        <taxon>Astrocoeniina</taxon>
        <taxon>Acroporidae</taxon>
        <taxon>Acropora</taxon>
    </lineage>
</organism>
<feature type="compositionally biased region" description="Basic and acidic residues" evidence="1">
    <location>
        <begin position="1"/>
        <end position="13"/>
    </location>
</feature>
<reference evidence="3" key="2">
    <citation type="journal article" date="2023" name="Science">
        <title>Genomic signatures of disease resistance in endangered staghorn corals.</title>
        <authorList>
            <person name="Vollmer S.V."/>
            <person name="Selwyn J.D."/>
            <person name="Despard B.A."/>
            <person name="Roesel C.L."/>
        </authorList>
    </citation>
    <scope>NUCLEOTIDE SEQUENCE</scope>
    <source>
        <strain evidence="3">K2</strain>
    </source>
</reference>
<dbReference type="Proteomes" id="UP001249851">
    <property type="component" value="Unassembled WGS sequence"/>
</dbReference>
<evidence type="ECO:0000256" key="1">
    <source>
        <dbReference type="SAM" id="MobiDB-lite"/>
    </source>
</evidence>
<dbReference type="AlphaFoldDB" id="A0AAD9PY72"/>
<accession>A0AAD9PY72</accession>
<comment type="caution">
    <text evidence="3">The sequence shown here is derived from an EMBL/GenBank/DDBJ whole genome shotgun (WGS) entry which is preliminary data.</text>
</comment>
<dbReference type="EMBL" id="JARQWQ010000102">
    <property type="protein sequence ID" value="KAK2551064.1"/>
    <property type="molecule type" value="Genomic_DNA"/>
</dbReference>
<dbReference type="InterPro" id="IPR018306">
    <property type="entry name" value="Phage_T5_Orf172_DNA-bd"/>
</dbReference>
<gene>
    <name evidence="3" type="ORF">P5673_028126</name>
</gene>
<keyword evidence="4" id="KW-1185">Reference proteome</keyword>
<evidence type="ECO:0000259" key="2">
    <source>
        <dbReference type="Pfam" id="PF10544"/>
    </source>
</evidence>
<protein>
    <recommendedName>
        <fullName evidence="2">Bacteriophage T5 Orf172 DNA-binding domain-containing protein</fullName>
    </recommendedName>
</protein>
<reference evidence="3" key="1">
    <citation type="journal article" date="2023" name="G3 (Bethesda)">
        <title>Whole genome assembly and annotation of the endangered Caribbean coral Acropora cervicornis.</title>
        <authorList>
            <person name="Selwyn J.D."/>
            <person name="Vollmer S.V."/>
        </authorList>
    </citation>
    <scope>NUCLEOTIDE SEQUENCE</scope>
    <source>
        <strain evidence="3">K2</strain>
    </source>
</reference>
<feature type="domain" description="Bacteriophage T5 Orf172 DNA-binding" evidence="2">
    <location>
        <begin position="114"/>
        <end position="209"/>
    </location>
</feature>
<proteinExistence type="predicted"/>
<feature type="region of interest" description="Disordered" evidence="1">
    <location>
        <begin position="1"/>
        <end position="24"/>
    </location>
</feature>
<evidence type="ECO:0000313" key="3">
    <source>
        <dbReference type="EMBL" id="KAK2551064.1"/>
    </source>
</evidence>
<evidence type="ECO:0000313" key="4">
    <source>
        <dbReference type="Proteomes" id="UP001249851"/>
    </source>
</evidence>